<name>A0A6A0A6S0_HAELA</name>
<evidence type="ECO:0000313" key="1">
    <source>
        <dbReference type="EMBL" id="GFH28172.1"/>
    </source>
</evidence>
<dbReference type="EMBL" id="BLLF01003771">
    <property type="protein sequence ID" value="GFH28172.1"/>
    <property type="molecule type" value="Genomic_DNA"/>
</dbReference>
<dbReference type="Proteomes" id="UP000485058">
    <property type="component" value="Unassembled WGS sequence"/>
</dbReference>
<sequence length="91" mass="10772">MSRFNTFLEEVKTYCESYAAKGILATASRFLLYLKHKQRYDELVTELRDLTMDEELKKYLAGLKVRWGVWWTVFPCKLTLNDTLDEAAQKK</sequence>
<protein>
    <submittedName>
        <fullName evidence="1">Uncharacterized protein</fullName>
    </submittedName>
</protein>
<accession>A0A6A0A6S0</accession>
<feature type="non-terminal residue" evidence="1">
    <location>
        <position position="1"/>
    </location>
</feature>
<gene>
    <name evidence="1" type="ORF">HaLaN_26616</name>
</gene>
<proteinExistence type="predicted"/>
<evidence type="ECO:0000313" key="2">
    <source>
        <dbReference type="Proteomes" id="UP000485058"/>
    </source>
</evidence>
<comment type="caution">
    <text evidence="1">The sequence shown here is derived from an EMBL/GenBank/DDBJ whole genome shotgun (WGS) entry which is preliminary data.</text>
</comment>
<reference evidence="1 2" key="1">
    <citation type="submission" date="2020-02" db="EMBL/GenBank/DDBJ databases">
        <title>Draft genome sequence of Haematococcus lacustris strain NIES-144.</title>
        <authorList>
            <person name="Morimoto D."/>
            <person name="Nakagawa S."/>
            <person name="Yoshida T."/>
            <person name="Sawayama S."/>
        </authorList>
    </citation>
    <scope>NUCLEOTIDE SEQUENCE [LARGE SCALE GENOMIC DNA]</scope>
    <source>
        <strain evidence="1 2">NIES-144</strain>
    </source>
</reference>
<feature type="non-terminal residue" evidence="1">
    <location>
        <position position="91"/>
    </location>
</feature>
<organism evidence="1 2">
    <name type="scientific">Haematococcus lacustris</name>
    <name type="common">Green alga</name>
    <name type="synonym">Haematococcus pluvialis</name>
    <dbReference type="NCBI Taxonomy" id="44745"/>
    <lineage>
        <taxon>Eukaryota</taxon>
        <taxon>Viridiplantae</taxon>
        <taxon>Chlorophyta</taxon>
        <taxon>core chlorophytes</taxon>
        <taxon>Chlorophyceae</taxon>
        <taxon>CS clade</taxon>
        <taxon>Chlamydomonadales</taxon>
        <taxon>Haematococcaceae</taxon>
        <taxon>Haematococcus</taxon>
    </lineage>
</organism>
<dbReference type="AlphaFoldDB" id="A0A6A0A6S0"/>
<keyword evidence="2" id="KW-1185">Reference proteome</keyword>